<dbReference type="GO" id="GO:0031071">
    <property type="term" value="F:cysteine desulfurase activity"/>
    <property type="evidence" value="ECO:0007669"/>
    <property type="project" value="UniProtKB-EC"/>
</dbReference>
<evidence type="ECO:0000256" key="12">
    <source>
        <dbReference type="ARBA" id="ARBA00031911"/>
    </source>
</evidence>
<dbReference type="GO" id="GO:0051536">
    <property type="term" value="F:iron-sulfur cluster binding"/>
    <property type="evidence" value="ECO:0007669"/>
    <property type="project" value="UniProtKB-KW"/>
</dbReference>
<dbReference type="AlphaFoldDB" id="A0A5M6IUG2"/>
<dbReference type="OrthoDB" id="9808002at2"/>
<evidence type="ECO:0000256" key="2">
    <source>
        <dbReference type="ARBA" id="ARBA00003120"/>
    </source>
</evidence>
<evidence type="ECO:0000256" key="13">
    <source>
        <dbReference type="ARBA" id="ARBA00050776"/>
    </source>
</evidence>
<evidence type="ECO:0000313" key="17">
    <source>
        <dbReference type="Proteomes" id="UP000325255"/>
    </source>
</evidence>
<keyword evidence="10" id="KW-0411">Iron-sulfur</keyword>
<feature type="domain" description="Aminotransferase class V" evidence="15">
    <location>
        <begin position="4"/>
        <end position="367"/>
    </location>
</feature>
<evidence type="ECO:0000259" key="15">
    <source>
        <dbReference type="Pfam" id="PF00266"/>
    </source>
</evidence>
<gene>
    <name evidence="16" type="ORF">F1189_11935</name>
</gene>
<name>A0A5M6IUG2_9PROT</name>
<protein>
    <recommendedName>
        <fullName evidence="5">Cysteine desulfurase</fullName>
        <ecNumber evidence="4">2.8.1.7</ecNumber>
    </recommendedName>
    <alternativeName>
        <fullName evidence="12">Nitrogenase metalloclusters biosynthesis protein NifS</fullName>
    </alternativeName>
</protein>
<comment type="function">
    <text evidence="2">Catalyzes the removal of elemental sulfur atoms from cysteine to produce alanine. Seems to participate in the biosynthesis of the nitrogenase metalloclusters by providing the inorganic sulfur required for the Fe-S core formation.</text>
</comment>
<keyword evidence="11" id="KW-0535">Nitrogen fixation</keyword>
<organism evidence="16 17">
    <name type="scientific">Rhodovastum atsumiense</name>
    <dbReference type="NCBI Taxonomy" id="504468"/>
    <lineage>
        <taxon>Bacteria</taxon>
        <taxon>Pseudomonadati</taxon>
        <taxon>Pseudomonadota</taxon>
        <taxon>Alphaproteobacteria</taxon>
        <taxon>Acetobacterales</taxon>
        <taxon>Acetobacteraceae</taxon>
        <taxon>Rhodovastum</taxon>
    </lineage>
</organism>
<keyword evidence="6" id="KW-0808">Transferase</keyword>
<accession>A0A5M6IUG2</accession>
<dbReference type="InterPro" id="IPR015422">
    <property type="entry name" value="PyrdxlP-dep_Trfase_small"/>
</dbReference>
<evidence type="ECO:0000256" key="11">
    <source>
        <dbReference type="ARBA" id="ARBA00023231"/>
    </source>
</evidence>
<dbReference type="PANTHER" id="PTHR11601">
    <property type="entry name" value="CYSTEINE DESULFURYLASE FAMILY MEMBER"/>
    <property type="match status" value="1"/>
</dbReference>
<dbReference type="Proteomes" id="UP000325255">
    <property type="component" value="Unassembled WGS sequence"/>
</dbReference>
<keyword evidence="17" id="KW-1185">Reference proteome</keyword>
<proteinExistence type="inferred from homology"/>
<evidence type="ECO:0000256" key="14">
    <source>
        <dbReference type="RuleBase" id="RU004504"/>
    </source>
</evidence>
<comment type="similarity">
    <text evidence="3">Belongs to the class-V pyridoxal-phosphate-dependent aminotransferase family. NifS/IscS subfamily.</text>
</comment>
<dbReference type="InterPro" id="IPR020578">
    <property type="entry name" value="Aminotrans_V_PyrdxlP_BS"/>
</dbReference>
<evidence type="ECO:0000256" key="9">
    <source>
        <dbReference type="ARBA" id="ARBA00023004"/>
    </source>
</evidence>
<dbReference type="EMBL" id="VWPK01000016">
    <property type="protein sequence ID" value="KAA5611963.1"/>
    <property type="molecule type" value="Genomic_DNA"/>
</dbReference>
<evidence type="ECO:0000313" key="16">
    <source>
        <dbReference type="EMBL" id="KAA5611963.1"/>
    </source>
</evidence>
<evidence type="ECO:0000256" key="8">
    <source>
        <dbReference type="ARBA" id="ARBA00022898"/>
    </source>
</evidence>
<keyword evidence="7" id="KW-0479">Metal-binding</keyword>
<dbReference type="Gene3D" id="3.40.640.10">
    <property type="entry name" value="Type I PLP-dependent aspartate aminotransferase-like (Major domain)"/>
    <property type="match status" value="1"/>
</dbReference>
<dbReference type="InterPro" id="IPR015424">
    <property type="entry name" value="PyrdxlP-dep_Trfase"/>
</dbReference>
<comment type="catalytic activity">
    <reaction evidence="13">
        <text>(sulfur carrier)-H + L-cysteine = (sulfur carrier)-SH + L-alanine</text>
        <dbReference type="Rhea" id="RHEA:43892"/>
        <dbReference type="Rhea" id="RHEA-COMP:14737"/>
        <dbReference type="Rhea" id="RHEA-COMP:14739"/>
        <dbReference type="ChEBI" id="CHEBI:29917"/>
        <dbReference type="ChEBI" id="CHEBI:35235"/>
        <dbReference type="ChEBI" id="CHEBI:57972"/>
        <dbReference type="ChEBI" id="CHEBI:64428"/>
        <dbReference type="EC" id="2.8.1.7"/>
    </reaction>
</comment>
<dbReference type="Gene3D" id="3.90.1150.10">
    <property type="entry name" value="Aspartate Aminotransferase, domain 1"/>
    <property type="match status" value="1"/>
</dbReference>
<dbReference type="FunFam" id="3.40.640.10:FF:000084">
    <property type="entry name" value="IscS-like cysteine desulfurase"/>
    <property type="match status" value="1"/>
</dbReference>
<evidence type="ECO:0000256" key="6">
    <source>
        <dbReference type="ARBA" id="ARBA00022679"/>
    </source>
</evidence>
<reference evidence="16 17" key="1">
    <citation type="submission" date="2019-09" db="EMBL/GenBank/DDBJ databases">
        <title>Genome sequence of Rhodovastum atsumiense, a diverse member of the Acetobacteraceae family of non-sulfur purple photosynthetic bacteria.</title>
        <authorList>
            <person name="Meyer T."/>
            <person name="Kyndt J."/>
        </authorList>
    </citation>
    <scope>NUCLEOTIDE SEQUENCE [LARGE SCALE GENOMIC DNA]</scope>
    <source>
        <strain evidence="16 17">DSM 21279</strain>
    </source>
</reference>
<dbReference type="PIRSF" id="PIRSF005572">
    <property type="entry name" value="NifS"/>
    <property type="match status" value="1"/>
</dbReference>
<dbReference type="PROSITE" id="PS00595">
    <property type="entry name" value="AA_TRANSFER_CLASS_5"/>
    <property type="match status" value="1"/>
</dbReference>
<keyword evidence="8" id="KW-0663">Pyridoxal phosphate</keyword>
<evidence type="ECO:0000256" key="10">
    <source>
        <dbReference type="ARBA" id="ARBA00023014"/>
    </source>
</evidence>
<comment type="cofactor">
    <cofactor evidence="1 14">
        <name>pyridoxal 5'-phosphate</name>
        <dbReference type="ChEBI" id="CHEBI:597326"/>
    </cofactor>
</comment>
<sequence>MVAYLDNAATTPLDPRVGAAMAPWISGMAGNPSSLHAPGREARAAVEAARAQVAALLGARREEIIFTASGTEADNLALIGTVQASGSGRHHLVVGVIEHPAVIETARFLERQGVDVSFVPVDGFGRIDPDAVRRALRPHTRLISVMAASNVVGTLQPIAEIGRIARDAGIPFHTDAVQAAGKLPLDLAGLPVDLLSVSAHKLHGPKGVGALYVRTGVTLEPIIHGGGQEHGLRSATENVAGIVGLGRAAELARSEMAEDNARLVHLRDRLIEGIRLACPQAYLIGDPFRRLPGHACLGFAGQEGEAIRLLLALDEAGIAVSTGSACSAARGAEPSYVLQAMGFDALRARGALRLTLGRFNTAGDVDLVLERLPALVGGLRPLATARA</sequence>
<dbReference type="InterPro" id="IPR016454">
    <property type="entry name" value="Cysteine_dSase"/>
</dbReference>
<evidence type="ECO:0000256" key="4">
    <source>
        <dbReference type="ARBA" id="ARBA00012239"/>
    </source>
</evidence>
<evidence type="ECO:0000256" key="5">
    <source>
        <dbReference type="ARBA" id="ARBA00013558"/>
    </source>
</evidence>
<dbReference type="EC" id="2.8.1.7" evidence="4"/>
<dbReference type="Pfam" id="PF00266">
    <property type="entry name" value="Aminotran_5"/>
    <property type="match status" value="1"/>
</dbReference>
<comment type="caution">
    <text evidence="16">The sequence shown here is derived from an EMBL/GenBank/DDBJ whole genome shotgun (WGS) entry which is preliminary data.</text>
</comment>
<dbReference type="PANTHER" id="PTHR11601:SF34">
    <property type="entry name" value="CYSTEINE DESULFURASE"/>
    <property type="match status" value="1"/>
</dbReference>
<dbReference type="RefSeq" id="WP_150040973.1">
    <property type="nucleotide sequence ID" value="NZ_OW485601.1"/>
</dbReference>
<evidence type="ECO:0000256" key="3">
    <source>
        <dbReference type="ARBA" id="ARBA00006490"/>
    </source>
</evidence>
<dbReference type="Gene3D" id="1.10.260.50">
    <property type="match status" value="1"/>
</dbReference>
<evidence type="ECO:0000256" key="7">
    <source>
        <dbReference type="ARBA" id="ARBA00022723"/>
    </source>
</evidence>
<keyword evidence="9" id="KW-0408">Iron</keyword>
<dbReference type="SUPFAM" id="SSF53383">
    <property type="entry name" value="PLP-dependent transferases"/>
    <property type="match status" value="1"/>
</dbReference>
<dbReference type="InterPro" id="IPR015421">
    <property type="entry name" value="PyrdxlP-dep_Trfase_major"/>
</dbReference>
<dbReference type="GO" id="GO:0046872">
    <property type="term" value="F:metal ion binding"/>
    <property type="evidence" value="ECO:0007669"/>
    <property type="project" value="UniProtKB-KW"/>
</dbReference>
<evidence type="ECO:0000256" key="1">
    <source>
        <dbReference type="ARBA" id="ARBA00001933"/>
    </source>
</evidence>
<dbReference type="InterPro" id="IPR000192">
    <property type="entry name" value="Aminotrans_V_dom"/>
</dbReference>